<feature type="region of interest" description="Disordered" evidence="1">
    <location>
        <begin position="1"/>
        <end position="119"/>
    </location>
</feature>
<dbReference type="AlphaFoldDB" id="A0A6A6DGT6"/>
<protein>
    <submittedName>
        <fullName evidence="2">Uncharacterized protein</fullName>
    </submittedName>
</protein>
<keyword evidence="3" id="KW-1185">Reference proteome</keyword>
<accession>A0A6A6DGT6</accession>
<gene>
    <name evidence="2" type="ORF">K469DRAFT_802536</name>
</gene>
<organism evidence="2 3">
    <name type="scientific">Zopfia rhizophila CBS 207.26</name>
    <dbReference type="NCBI Taxonomy" id="1314779"/>
    <lineage>
        <taxon>Eukaryota</taxon>
        <taxon>Fungi</taxon>
        <taxon>Dikarya</taxon>
        <taxon>Ascomycota</taxon>
        <taxon>Pezizomycotina</taxon>
        <taxon>Dothideomycetes</taxon>
        <taxon>Dothideomycetes incertae sedis</taxon>
        <taxon>Zopfiaceae</taxon>
        <taxon>Zopfia</taxon>
    </lineage>
</organism>
<dbReference type="OrthoDB" id="3597955at2759"/>
<sequence length="149" mass="16659">MEKGSEFLQHAKGKGHPDTHVRHLVKKADYDRWYSSHGQQSLGRSRKMPKNSKNSKNIRKGNSFELLEESDGDESITVQTTSARGRPLKPTRPFEPNPPRRAKRANPTKAATSQPVPVPLGAGQWAQVEVLLTRVETALVAVEQRVEKT</sequence>
<name>A0A6A6DGT6_9PEZI</name>
<evidence type="ECO:0000256" key="1">
    <source>
        <dbReference type="SAM" id="MobiDB-lite"/>
    </source>
</evidence>
<feature type="compositionally biased region" description="Basic and acidic residues" evidence="1">
    <location>
        <begin position="15"/>
        <end position="34"/>
    </location>
</feature>
<evidence type="ECO:0000313" key="2">
    <source>
        <dbReference type="EMBL" id="KAF2178721.1"/>
    </source>
</evidence>
<dbReference type="EMBL" id="ML994673">
    <property type="protein sequence ID" value="KAF2178721.1"/>
    <property type="molecule type" value="Genomic_DNA"/>
</dbReference>
<reference evidence="2" key="1">
    <citation type="journal article" date="2020" name="Stud. Mycol.">
        <title>101 Dothideomycetes genomes: a test case for predicting lifestyles and emergence of pathogens.</title>
        <authorList>
            <person name="Haridas S."/>
            <person name="Albert R."/>
            <person name="Binder M."/>
            <person name="Bloem J."/>
            <person name="Labutti K."/>
            <person name="Salamov A."/>
            <person name="Andreopoulos B."/>
            <person name="Baker S."/>
            <person name="Barry K."/>
            <person name="Bills G."/>
            <person name="Bluhm B."/>
            <person name="Cannon C."/>
            <person name="Castanera R."/>
            <person name="Culley D."/>
            <person name="Daum C."/>
            <person name="Ezra D."/>
            <person name="Gonzalez J."/>
            <person name="Henrissat B."/>
            <person name="Kuo A."/>
            <person name="Liang C."/>
            <person name="Lipzen A."/>
            <person name="Lutzoni F."/>
            <person name="Magnuson J."/>
            <person name="Mondo S."/>
            <person name="Nolan M."/>
            <person name="Ohm R."/>
            <person name="Pangilinan J."/>
            <person name="Park H.-J."/>
            <person name="Ramirez L."/>
            <person name="Alfaro M."/>
            <person name="Sun H."/>
            <person name="Tritt A."/>
            <person name="Yoshinaga Y."/>
            <person name="Zwiers L.-H."/>
            <person name="Turgeon B."/>
            <person name="Goodwin S."/>
            <person name="Spatafora J."/>
            <person name="Crous P."/>
            <person name="Grigoriev I."/>
        </authorList>
    </citation>
    <scope>NUCLEOTIDE SEQUENCE</scope>
    <source>
        <strain evidence="2">CBS 207.26</strain>
    </source>
</reference>
<evidence type="ECO:0000313" key="3">
    <source>
        <dbReference type="Proteomes" id="UP000800200"/>
    </source>
</evidence>
<proteinExistence type="predicted"/>
<dbReference type="Proteomes" id="UP000800200">
    <property type="component" value="Unassembled WGS sequence"/>
</dbReference>